<proteinExistence type="predicted"/>
<dbReference type="EMBL" id="ONZQ02000007">
    <property type="protein sequence ID" value="SPO02984.1"/>
    <property type="molecule type" value="Genomic_DNA"/>
</dbReference>
<dbReference type="AlphaFoldDB" id="A0AAE8SVY9"/>
<reference evidence="1" key="1">
    <citation type="submission" date="2018-03" db="EMBL/GenBank/DDBJ databases">
        <authorList>
            <person name="Guldener U."/>
        </authorList>
    </citation>
    <scope>NUCLEOTIDE SEQUENCE</scope>
</reference>
<accession>A0AAE8SVY9</accession>
<sequence length="576" mass="64818">MAEILGIVASGLTVVEVAARLGTGAFTLKRVWAQVKGAPQTITALVDEIGMISPLLEQLEADTTSLALPDHTTHSDPSAKQAVDFCRRALDEVSAITDDLTAQVNSAGKARRGAAKVKIALRKDLLADYENRLRWVVTILGLAQQYYLVTLVKRQPVLLANMLEERNIPPETQEQNTRPRPSKPSSAILCNSVWQEELRKPWFPRKRITPSIFGNFAIQSSCQPQGSGAKSAHCIQLRPPTWLTRKVWDVLVSKSYSGFDFTLRGYSIVPRDSAAFKFAYAGDLDGLRGLFDSKRASPFDRLPSGDSLLYFALTQSLDAMQLVLPSLRPGTSELPIDERIQAFSMIMSAAPTEDANALCLLLYGSRGLLEGEVRHLHEREWGLFQSLAFFYSRIACYSFKERGSAAHRLWRAFTCDAVELTMELYKHQNHLHDILFGPASHLFSATTPMFQVVCGVTALRHSLYPYNITFSAWRRDTEKSLRLWLADLKLSGVDLMEYGVQEAYAFSHDPWVALQRYGPGVEEPSEWVCELEGFYFGSELQDWHFTWDMGVEEFVGDFWHSIEDPWLHIPGAWTDD</sequence>
<keyword evidence="2" id="KW-1185">Reference proteome</keyword>
<gene>
    <name evidence="1" type="ORF">DNG_05665</name>
</gene>
<comment type="caution">
    <text evidence="1">The sequence shown here is derived from an EMBL/GenBank/DDBJ whole genome shotgun (WGS) entry which is preliminary data.</text>
</comment>
<dbReference type="Proteomes" id="UP001187682">
    <property type="component" value="Unassembled WGS sequence"/>
</dbReference>
<evidence type="ECO:0000313" key="2">
    <source>
        <dbReference type="Proteomes" id="UP001187682"/>
    </source>
</evidence>
<organism evidence="1 2">
    <name type="scientific">Cephalotrichum gorgonifer</name>
    <dbReference type="NCBI Taxonomy" id="2041049"/>
    <lineage>
        <taxon>Eukaryota</taxon>
        <taxon>Fungi</taxon>
        <taxon>Dikarya</taxon>
        <taxon>Ascomycota</taxon>
        <taxon>Pezizomycotina</taxon>
        <taxon>Sordariomycetes</taxon>
        <taxon>Hypocreomycetidae</taxon>
        <taxon>Microascales</taxon>
        <taxon>Microascaceae</taxon>
        <taxon>Cephalotrichum</taxon>
    </lineage>
</organism>
<protein>
    <submittedName>
        <fullName evidence="1">Uncharacterized protein</fullName>
    </submittedName>
</protein>
<evidence type="ECO:0000313" key="1">
    <source>
        <dbReference type="EMBL" id="SPO02984.1"/>
    </source>
</evidence>
<name>A0AAE8SVY9_9PEZI</name>